<dbReference type="Pfam" id="PF00196">
    <property type="entry name" value="GerE"/>
    <property type="match status" value="1"/>
</dbReference>
<feature type="domain" description="HTH luxR-type" evidence="4">
    <location>
        <begin position="1"/>
        <end position="64"/>
    </location>
</feature>
<keyword evidence="2" id="KW-0238">DNA-binding</keyword>
<keyword evidence="1" id="KW-0805">Transcription regulation</keyword>
<dbReference type="EMBL" id="VSSQ01131084">
    <property type="protein sequence ID" value="MPN58423.1"/>
    <property type="molecule type" value="Genomic_DNA"/>
</dbReference>
<dbReference type="SMART" id="SM00421">
    <property type="entry name" value="HTH_LUXR"/>
    <property type="match status" value="1"/>
</dbReference>
<name>A0A645JFQ3_9ZZZZ</name>
<dbReference type="InterPro" id="IPR036388">
    <property type="entry name" value="WH-like_DNA-bd_sf"/>
</dbReference>
<evidence type="ECO:0000256" key="2">
    <source>
        <dbReference type="ARBA" id="ARBA00023125"/>
    </source>
</evidence>
<dbReference type="PROSITE" id="PS00622">
    <property type="entry name" value="HTH_LUXR_1"/>
    <property type="match status" value="1"/>
</dbReference>
<organism evidence="5">
    <name type="scientific">bioreactor metagenome</name>
    <dbReference type="NCBI Taxonomy" id="1076179"/>
    <lineage>
        <taxon>unclassified sequences</taxon>
        <taxon>metagenomes</taxon>
        <taxon>ecological metagenomes</taxon>
    </lineage>
</organism>
<evidence type="ECO:0000313" key="5">
    <source>
        <dbReference type="EMBL" id="MPN58423.1"/>
    </source>
</evidence>
<dbReference type="SUPFAM" id="SSF46894">
    <property type="entry name" value="C-terminal effector domain of the bipartite response regulators"/>
    <property type="match status" value="1"/>
</dbReference>
<dbReference type="AlphaFoldDB" id="A0A645JFQ3"/>
<dbReference type="GO" id="GO:0006355">
    <property type="term" value="P:regulation of DNA-templated transcription"/>
    <property type="evidence" value="ECO:0007669"/>
    <property type="project" value="InterPro"/>
</dbReference>
<dbReference type="Gene3D" id="1.10.10.10">
    <property type="entry name" value="Winged helix-like DNA-binding domain superfamily/Winged helix DNA-binding domain"/>
    <property type="match status" value="1"/>
</dbReference>
<gene>
    <name evidence="5" type="ORF">SDC9_206128</name>
</gene>
<dbReference type="PROSITE" id="PS50043">
    <property type="entry name" value="HTH_LUXR_2"/>
    <property type="match status" value="1"/>
</dbReference>
<dbReference type="PRINTS" id="PR00038">
    <property type="entry name" value="HTHLUXR"/>
</dbReference>
<evidence type="ECO:0000256" key="3">
    <source>
        <dbReference type="ARBA" id="ARBA00023163"/>
    </source>
</evidence>
<dbReference type="InterPro" id="IPR000792">
    <property type="entry name" value="Tscrpt_reg_LuxR_C"/>
</dbReference>
<proteinExistence type="predicted"/>
<dbReference type="PANTHER" id="PTHR44688:SF16">
    <property type="entry name" value="DNA-BINDING TRANSCRIPTIONAL ACTIVATOR DEVR_DOSR"/>
    <property type="match status" value="1"/>
</dbReference>
<dbReference type="PANTHER" id="PTHR44688">
    <property type="entry name" value="DNA-BINDING TRANSCRIPTIONAL ACTIVATOR DEVR_DOSR"/>
    <property type="match status" value="1"/>
</dbReference>
<dbReference type="GO" id="GO:0003677">
    <property type="term" value="F:DNA binding"/>
    <property type="evidence" value="ECO:0007669"/>
    <property type="project" value="UniProtKB-KW"/>
</dbReference>
<accession>A0A645JFQ3</accession>
<evidence type="ECO:0000256" key="1">
    <source>
        <dbReference type="ARBA" id="ARBA00023015"/>
    </source>
</evidence>
<sequence>MAVAGLSPRENDVYRRLLEGHSNKAIAEELVVSPRTVEGHVQRILAKLGLGSRAEVPAWHRDHVAVRPDAG</sequence>
<dbReference type="CDD" id="cd06170">
    <property type="entry name" value="LuxR_C_like"/>
    <property type="match status" value="1"/>
</dbReference>
<dbReference type="InterPro" id="IPR016032">
    <property type="entry name" value="Sig_transdc_resp-reg_C-effctor"/>
</dbReference>
<reference evidence="5" key="1">
    <citation type="submission" date="2019-08" db="EMBL/GenBank/DDBJ databases">
        <authorList>
            <person name="Kucharzyk K."/>
            <person name="Murdoch R.W."/>
            <person name="Higgins S."/>
            <person name="Loffler F."/>
        </authorList>
    </citation>
    <scope>NUCLEOTIDE SEQUENCE</scope>
</reference>
<evidence type="ECO:0000259" key="4">
    <source>
        <dbReference type="PROSITE" id="PS50043"/>
    </source>
</evidence>
<keyword evidence="3" id="KW-0804">Transcription</keyword>
<protein>
    <recommendedName>
        <fullName evidence="4">HTH luxR-type domain-containing protein</fullName>
    </recommendedName>
</protein>
<comment type="caution">
    <text evidence="5">The sequence shown here is derived from an EMBL/GenBank/DDBJ whole genome shotgun (WGS) entry which is preliminary data.</text>
</comment>